<comment type="caution">
    <text evidence="1">The sequence shown here is derived from an EMBL/GenBank/DDBJ whole genome shotgun (WGS) entry which is preliminary data.</text>
</comment>
<gene>
    <name evidence="1" type="ORF">ENH64_02905</name>
</gene>
<organism evidence="1">
    <name type="scientific">Halopseudomonas xinjiangensis</name>
    <dbReference type="NCBI Taxonomy" id="487184"/>
    <lineage>
        <taxon>Bacteria</taxon>
        <taxon>Pseudomonadati</taxon>
        <taxon>Pseudomonadota</taxon>
        <taxon>Gammaproteobacteria</taxon>
        <taxon>Pseudomonadales</taxon>
        <taxon>Pseudomonadaceae</taxon>
        <taxon>Halopseudomonas</taxon>
    </lineage>
</organism>
<dbReference type="EMBL" id="DRFO01000012">
    <property type="protein sequence ID" value="HDZ55410.1"/>
    <property type="molecule type" value="Genomic_DNA"/>
</dbReference>
<proteinExistence type="predicted"/>
<dbReference type="Proteomes" id="UP000885703">
    <property type="component" value="Unassembled WGS sequence"/>
</dbReference>
<name>A0A7V1FQJ1_9GAMM</name>
<sequence>MKRIGILLGVFAVLVVVGSALNGGKSGQTRQQPVVAITSEKAKETPLTPAENKARQEKWFGAATIIAAQKAVRAEVKDPDSVQFKDVFSNYTEAYDVVACGYVNAKNSFGAYTGYKAFVSSGKSVILEGRDEIKTAWASACGQ</sequence>
<dbReference type="AlphaFoldDB" id="A0A7V1FQJ1"/>
<reference evidence="1" key="1">
    <citation type="journal article" date="2020" name="mSystems">
        <title>Genome- and Community-Level Interaction Insights into Carbon Utilization and Element Cycling Functions of Hydrothermarchaeota in Hydrothermal Sediment.</title>
        <authorList>
            <person name="Zhou Z."/>
            <person name="Liu Y."/>
            <person name="Xu W."/>
            <person name="Pan J."/>
            <person name="Luo Z.H."/>
            <person name="Li M."/>
        </authorList>
    </citation>
    <scope>NUCLEOTIDE SEQUENCE [LARGE SCALE GENOMIC DNA]</scope>
    <source>
        <strain evidence="1">HyVt-324</strain>
    </source>
</reference>
<accession>A0A7V1FQJ1</accession>
<evidence type="ECO:0000313" key="1">
    <source>
        <dbReference type="EMBL" id="HDZ55410.1"/>
    </source>
</evidence>
<protein>
    <submittedName>
        <fullName evidence="1">Uncharacterized protein</fullName>
    </submittedName>
</protein>